<reference evidence="2 3" key="1">
    <citation type="submission" date="2020-08" db="EMBL/GenBank/DDBJ databases">
        <title>Novel species isolated from subtropical streams in China.</title>
        <authorList>
            <person name="Lu H."/>
        </authorList>
    </citation>
    <scope>NUCLEOTIDE SEQUENCE [LARGE SCALE GENOMIC DNA]</scope>
    <source>
        <strain evidence="2 3">CY18W</strain>
    </source>
</reference>
<protein>
    <submittedName>
        <fullName evidence="2">Uncharacterized protein</fullName>
    </submittedName>
</protein>
<keyword evidence="1" id="KW-0472">Membrane</keyword>
<sequence length="151" mass="16429">MITNITLFQGITLAIALLGAILGVINTWQTLDKSRVKLLVIPKHATQIGVPDSKLTFCVEVINMSAFAVTVDEVGVFFKGTEIRGCIRMPILIDGGTWPRRLEPRSAVTLYGQKPESTSGNRIKCAYAMTSCGHTQTGITPALKQIARNEL</sequence>
<gene>
    <name evidence="2" type="ORF">H8L32_06495</name>
</gene>
<keyword evidence="1" id="KW-1133">Transmembrane helix</keyword>
<comment type="caution">
    <text evidence="2">The sequence shown here is derived from an EMBL/GenBank/DDBJ whole genome shotgun (WGS) entry which is preliminary data.</text>
</comment>
<name>A0ABR6ZMJ9_9BURK</name>
<proteinExistence type="predicted"/>
<evidence type="ECO:0000313" key="3">
    <source>
        <dbReference type="Proteomes" id="UP000650424"/>
    </source>
</evidence>
<feature type="transmembrane region" description="Helical" evidence="1">
    <location>
        <begin position="6"/>
        <end position="28"/>
    </location>
</feature>
<organism evidence="2 3">
    <name type="scientific">Undibacterium hunanense</name>
    <dbReference type="NCBI Taxonomy" id="2762292"/>
    <lineage>
        <taxon>Bacteria</taxon>
        <taxon>Pseudomonadati</taxon>
        <taxon>Pseudomonadota</taxon>
        <taxon>Betaproteobacteria</taxon>
        <taxon>Burkholderiales</taxon>
        <taxon>Oxalobacteraceae</taxon>
        <taxon>Undibacterium</taxon>
    </lineage>
</organism>
<evidence type="ECO:0000313" key="2">
    <source>
        <dbReference type="EMBL" id="MBC3917118.1"/>
    </source>
</evidence>
<dbReference type="Proteomes" id="UP000650424">
    <property type="component" value="Unassembled WGS sequence"/>
</dbReference>
<keyword evidence="1" id="KW-0812">Transmembrane</keyword>
<evidence type="ECO:0000256" key="1">
    <source>
        <dbReference type="SAM" id="Phobius"/>
    </source>
</evidence>
<accession>A0ABR6ZMJ9</accession>
<dbReference type="RefSeq" id="WP_186946376.1">
    <property type="nucleotide sequence ID" value="NZ_JACOGF010000003.1"/>
</dbReference>
<keyword evidence="3" id="KW-1185">Reference proteome</keyword>
<dbReference type="EMBL" id="JACOGF010000003">
    <property type="protein sequence ID" value="MBC3917118.1"/>
    <property type="molecule type" value="Genomic_DNA"/>
</dbReference>